<name>A0A9P8C1J6_9HELO</name>
<protein>
    <submittedName>
        <fullName evidence="2">Uncharacterized protein</fullName>
    </submittedName>
</protein>
<dbReference type="AlphaFoldDB" id="A0A9P8C1J6"/>
<accession>A0A9P8C1J6</accession>
<proteinExistence type="predicted"/>
<sequence>MACIRIKVLLVLAFTILVAGPVQSRTICASRPIHSVNFAMVGVYRLFHGGLHHRVTQSSYPKTPVVISRLSQAKERLCNESRIQFSLPDIHNKKYINTRASTTTDQSETQPHHALEAHKPDVQEAITLSSEFLENCPGGTAQSSWDKEFHNLPACDNCGGAIEILRHFPVEQWSGKDSIEQIDTICKGDPENDNLNKGCPCINYRTPPTEAEMVGLMDCCDPSFDEEYERELKRVAEDPMFFLGEDPEGKD</sequence>
<evidence type="ECO:0000313" key="3">
    <source>
        <dbReference type="Proteomes" id="UP000824998"/>
    </source>
</evidence>
<dbReference type="EMBL" id="MU251708">
    <property type="protein sequence ID" value="KAG9230022.1"/>
    <property type="molecule type" value="Genomic_DNA"/>
</dbReference>
<comment type="caution">
    <text evidence="2">The sequence shown here is derived from an EMBL/GenBank/DDBJ whole genome shotgun (WGS) entry which is preliminary data.</text>
</comment>
<gene>
    <name evidence="2" type="ORF">BJ875DRAFT_499474</name>
</gene>
<dbReference type="Proteomes" id="UP000824998">
    <property type="component" value="Unassembled WGS sequence"/>
</dbReference>
<reference evidence="2" key="1">
    <citation type="journal article" date="2021" name="IMA Fungus">
        <title>Genomic characterization of three marine fungi, including Emericellopsis atlantica sp. nov. with signatures of a generalist lifestyle and marine biomass degradation.</title>
        <authorList>
            <person name="Hagestad O.C."/>
            <person name="Hou L."/>
            <person name="Andersen J.H."/>
            <person name="Hansen E.H."/>
            <person name="Altermark B."/>
            <person name="Li C."/>
            <person name="Kuhnert E."/>
            <person name="Cox R.J."/>
            <person name="Crous P.W."/>
            <person name="Spatafora J.W."/>
            <person name="Lail K."/>
            <person name="Amirebrahimi M."/>
            <person name="Lipzen A."/>
            <person name="Pangilinan J."/>
            <person name="Andreopoulos W."/>
            <person name="Hayes R.D."/>
            <person name="Ng V."/>
            <person name="Grigoriev I.V."/>
            <person name="Jackson S.A."/>
            <person name="Sutton T.D.S."/>
            <person name="Dobson A.D.W."/>
            <person name="Rama T."/>
        </authorList>
    </citation>
    <scope>NUCLEOTIDE SEQUENCE</scope>
    <source>
        <strain evidence="2">TRa018bII</strain>
    </source>
</reference>
<evidence type="ECO:0000313" key="2">
    <source>
        <dbReference type="EMBL" id="KAG9230022.1"/>
    </source>
</evidence>
<evidence type="ECO:0000256" key="1">
    <source>
        <dbReference type="SAM" id="SignalP"/>
    </source>
</evidence>
<keyword evidence="1" id="KW-0732">Signal</keyword>
<keyword evidence="3" id="KW-1185">Reference proteome</keyword>
<feature type="chain" id="PRO_5040270009" evidence="1">
    <location>
        <begin position="25"/>
        <end position="251"/>
    </location>
</feature>
<feature type="signal peptide" evidence="1">
    <location>
        <begin position="1"/>
        <end position="24"/>
    </location>
</feature>
<organism evidence="2 3">
    <name type="scientific">Amylocarpus encephaloides</name>
    <dbReference type="NCBI Taxonomy" id="45428"/>
    <lineage>
        <taxon>Eukaryota</taxon>
        <taxon>Fungi</taxon>
        <taxon>Dikarya</taxon>
        <taxon>Ascomycota</taxon>
        <taxon>Pezizomycotina</taxon>
        <taxon>Leotiomycetes</taxon>
        <taxon>Helotiales</taxon>
        <taxon>Helotiales incertae sedis</taxon>
        <taxon>Amylocarpus</taxon>
    </lineage>
</organism>